<keyword evidence="5" id="KW-1185">Reference proteome</keyword>
<dbReference type="GO" id="GO:0044820">
    <property type="term" value="P:mitotic telomere tethering at nuclear periphery"/>
    <property type="evidence" value="ECO:0007669"/>
    <property type="project" value="TreeGrafter"/>
</dbReference>
<proteinExistence type="predicted"/>
<dbReference type="InterPro" id="IPR037548">
    <property type="entry name" value="Bqt4"/>
</dbReference>
<dbReference type="Proteomes" id="UP000696485">
    <property type="component" value="Unassembled WGS sequence"/>
</dbReference>
<keyword evidence="2" id="KW-1133">Transmembrane helix</keyword>
<evidence type="ECO:0000313" key="4">
    <source>
        <dbReference type="EMBL" id="KAF9336185.1"/>
    </source>
</evidence>
<evidence type="ECO:0000259" key="3">
    <source>
        <dbReference type="PROSITE" id="PS51299"/>
    </source>
</evidence>
<dbReference type="Gene3D" id="3.10.260.10">
    <property type="entry name" value="Transcription regulator HTH, APSES-type DNA-binding domain"/>
    <property type="match status" value="1"/>
</dbReference>
<name>A0A9P5VPN9_9FUNG</name>
<feature type="transmembrane region" description="Helical" evidence="2">
    <location>
        <begin position="327"/>
        <end position="347"/>
    </location>
</feature>
<sequence length="348" mass="37643">MSEIAAKDVVVDAKEVVAETVSVSVEASVEELEVTETVTTTTTTTTTTSSSTTITADQKVSRQLPIFNNPLIANAAYAKSNAPQPKSGRVKAGNTSTTKQVSVLKITAAKSEEGDVVVMRRMDSDLVHASAMYSAAYPSISKKMMVQENEVIAETFKASAVIVDKNCGNAALAGVWIDLEHALELAKEYGIDKFMGPLLDAPSTAARRKIIKSSSPVGSTVSDITASEETTEGSQEDKKEQEKEIKEETIEKVQEEEKKEEEKEESEESPESQKEITASNEETTATTEEEVVEEAQQEDEAETIAAVKRAREEDEEVSRSQKRFRGLVAVAVGVAAAAVIPQVLPYFQ</sequence>
<dbReference type="PANTHER" id="PTHR38044:SF1">
    <property type="entry name" value="BOUQUET FORMATION PROTEIN 4"/>
    <property type="match status" value="1"/>
</dbReference>
<comment type="caution">
    <text evidence="4">The sequence shown here is derived from an EMBL/GenBank/DDBJ whole genome shotgun (WGS) entry which is preliminary data.</text>
</comment>
<dbReference type="SUPFAM" id="SSF54616">
    <property type="entry name" value="DNA-binding domain of Mlu1-box binding protein MBP1"/>
    <property type="match status" value="1"/>
</dbReference>
<dbReference type="InterPro" id="IPR003163">
    <property type="entry name" value="Tscrpt_reg_HTH_APSES-type"/>
</dbReference>
<evidence type="ECO:0000256" key="2">
    <source>
        <dbReference type="SAM" id="Phobius"/>
    </source>
</evidence>
<feature type="compositionally biased region" description="Basic and acidic residues" evidence="1">
    <location>
        <begin position="235"/>
        <end position="261"/>
    </location>
</feature>
<dbReference type="AlphaFoldDB" id="A0A9P5VPN9"/>
<dbReference type="InterPro" id="IPR036887">
    <property type="entry name" value="HTH_APSES_sf"/>
</dbReference>
<keyword evidence="2" id="KW-0812">Transmembrane</keyword>
<feature type="compositionally biased region" description="Polar residues" evidence="1">
    <location>
        <begin position="212"/>
        <end position="228"/>
    </location>
</feature>
<dbReference type="PROSITE" id="PS51299">
    <property type="entry name" value="HTH_APSES"/>
    <property type="match status" value="1"/>
</dbReference>
<protein>
    <recommendedName>
        <fullName evidence="3">HTH APSES-type domain-containing protein</fullName>
    </recommendedName>
</protein>
<feature type="compositionally biased region" description="Low complexity" evidence="1">
    <location>
        <begin position="275"/>
        <end position="286"/>
    </location>
</feature>
<dbReference type="EMBL" id="JAAAUY010000069">
    <property type="protein sequence ID" value="KAF9336185.1"/>
    <property type="molecule type" value="Genomic_DNA"/>
</dbReference>
<dbReference type="GO" id="GO:0003677">
    <property type="term" value="F:DNA binding"/>
    <property type="evidence" value="ECO:0007669"/>
    <property type="project" value="InterPro"/>
</dbReference>
<evidence type="ECO:0000313" key="5">
    <source>
        <dbReference type="Proteomes" id="UP000696485"/>
    </source>
</evidence>
<dbReference type="GO" id="GO:1990862">
    <property type="term" value="C:nuclear membrane complex Bqt3-Bqt4"/>
    <property type="evidence" value="ECO:0007669"/>
    <property type="project" value="InterPro"/>
</dbReference>
<dbReference type="GO" id="GO:0070197">
    <property type="term" value="P:meiotic attachment of telomere to nuclear envelope"/>
    <property type="evidence" value="ECO:0007669"/>
    <property type="project" value="InterPro"/>
</dbReference>
<gene>
    <name evidence="4" type="ORF">BG006_009454</name>
</gene>
<feature type="compositionally biased region" description="Acidic residues" evidence="1">
    <location>
        <begin position="287"/>
        <end position="302"/>
    </location>
</feature>
<keyword evidence="2" id="KW-0472">Membrane</keyword>
<feature type="domain" description="HTH APSES-type" evidence="3">
    <location>
        <begin position="93"/>
        <end position="210"/>
    </location>
</feature>
<organism evidence="4 5">
    <name type="scientific">Podila minutissima</name>
    <dbReference type="NCBI Taxonomy" id="64525"/>
    <lineage>
        <taxon>Eukaryota</taxon>
        <taxon>Fungi</taxon>
        <taxon>Fungi incertae sedis</taxon>
        <taxon>Mucoromycota</taxon>
        <taxon>Mortierellomycotina</taxon>
        <taxon>Mortierellomycetes</taxon>
        <taxon>Mortierellales</taxon>
        <taxon>Mortierellaceae</taxon>
        <taxon>Podila</taxon>
    </lineage>
</organism>
<reference evidence="4" key="1">
    <citation type="journal article" date="2020" name="Fungal Divers.">
        <title>Resolving the Mortierellaceae phylogeny through synthesis of multi-gene phylogenetics and phylogenomics.</title>
        <authorList>
            <person name="Vandepol N."/>
            <person name="Liber J."/>
            <person name="Desiro A."/>
            <person name="Na H."/>
            <person name="Kennedy M."/>
            <person name="Barry K."/>
            <person name="Grigoriev I.V."/>
            <person name="Miller A.N."/>
            <person name="O'Donnell K."/>
            <person name="Stajich J.E."/>
            <person name="Bonito G."/>
        </authorList>
    </citation>
    <scope>NUCLEOTIDE SEQUENCE</scope>
    <source>
        <strain evidence="4">NVP1</strain>
    </source>
</reference>
<accession>A0A9P5VPN9</accession>
<dbReference type="PANTHER" id="PTHR38044">
    <property type="entry name" value="BOUQUET FORMATION PROTEIN 4"/>
    <property type="match status" value="1"/>
</dbReference>
<evidence type="ECO:0000256" key="1">
    <source>
        <dbReference type="SAM" id="MobiDB-lite"/>
    </source>
</evidence>
<feature type="region of interest" description="Disordered" evidence="1">
    <location>
        <begin position="211"/>
        <end position="322"/>
    </location>
</feature>